<comment type="caution">
    <text evidence="1">The sequence shown here is derived from an EMBL/GenBank/DDBJ whole genome shotgun (WGS) entry which is preliminary data.</text>
</comment>
<reference evidence="1" key="2">
    <citation type="submission" date="2020-11" db="EMBL/GenBank/DDBJ databases">
        <authorList>
            <person name="McCartney M.A."/>
            <person name="Auch B."/>
            <person name="Kono T."/>
            <person name="Mallez S."/>
            <person name="Becker A."/>
            <person name="Gohl D.M."/>
            <person name="Silverstein K.A.T."/>
            <person name="Koren S."/>
            <person name="Bechman K.B."/>
            <person name="Herman A."/>
            <person name="Abrahante J.E."/>
            <person name="Garbe J."/>
        </authorList>
    </citation>
    <scope>NUCLEOTIDE SEQUENCE</scope>
    <source>
        <strain evidence="1">Duluth1</strain>
        <tissue evidence="1">Whole animal</tissue>
    </source>
</reference>
<gene>
    <name evidence="1" type="ORF">DPMN_031035</name>
</gene>
<proteinExistence type="predicted"/>
<accession>A0A9D4RHN3</accession>
<organism evidence="1 2">
    <name type="scientific">Dreissena polymorpha</name>
    <name type="common">Zebra mussel</name>
    <name type="synonym">Mytilus polymorpha</name>
    <dbReference type="NCBI Taxonomy" id="45954"/>
    <lineage>
        <taxon>Eukaryota</taxon>
        <taxon>Metazoa</taxon>
        <taxon>Spiralia</taxon>
        <taxon>Lophotrochozoa</taxon>
        <taxon>Mollusca</taxon>
        <taxon>Bivalvia</taxon>
        <taxon>Autobranchia</taxon>
        <taxon>Heteroconchia</taxon>
        <taxon>Euheterodonta</taxon>
        <taxon>Imparidentia</taxon>
        <taxon>Neoheterodontei</taxon>
        <taxon>Myida</taxon>
        <taxon>Dreissenoidea</taxon>
        <taxon>Dreissenidae</taxon>
        <taxon>Dreissena</taxon>
    </lineage>
</organism>
<evidence type="ECO:0000313" key="1">
    <source>
        <dbReference type="EMBL" id="KAH3867898.1"/>
    </source>
</evidence>
<keyword evidence="2" id="KW-1185">Reference proteome</keyword>
<sequence length="77" mass="8204">MVSNLIRQPSVIKRGEAVGQLRDLLIIVDSSGSIGLASFETAKTQLARLLGMLCPISDPFDVSLTSIKISTQPNGYA</sequence>
<dbReference type="AlphaFoldDB" id="A0A9D4RHN3"/>
<dbReference type="EMBL" id="JAIWYP010000002">
    <property type="protein sequence ID" value="KAH3867898.1"/>
    <property type="molecule type" value="Genomic_DNA"/>
</dbReference>
<evidence type="ECO:0008006" key="3">
    <source>
        <dbReference type="Google" id="ProtNLM"/>
    </source>
</evidence>
<dbReference type="InterPro" id="IPR036465">
    <property type="entry name" value="vWFA_dom_sf"/>
</dbReference>
<dbReference type="SUPFAM" id="SSF53300">
    <property type="entry name" value="vWA-like"/>
    <property type="match status" value="1"/>
</dbReference>
<evidence type="ECO:0000313" key="2">
    <source>
        <dbReference type="Proteomes" id="UP000828390"/>
    </source>
</evidence>
<protein>
    <recommendedName>
        <fullName evidence="3">VWFA domain-containing protein</fullName>
    </recommendedName>
</protein>
<dbReference type="Proteomes" id="UP000828390">
    <property type="component" value="Unassembled WGS sequence"/>
</dbReference>
<name>A0A9D4RHN3_DREPO</name>
<reference evidence="1" key="1">
    <citation type="journal article" date="2019" name="bioRxiv">
        <title>The Genome of the Zebra Mussel, Dreissena polymorpha: A Resource for Invasive Species Research.</title>
        <authorList>
            <person name="McCartney M.A."/>
            <person name="Auch B."/>
            <person name="Kono T."/>
            <person name="Mallez S."/>
            <person name="Zhang Y."/>
            <person name="Obille A."/>
            <person name="Becker A."/>
            <person name="Abrahante J.E."/>
            <person name="Garbe J."/>
            <person name="Badalamenti J.P."/>
            <person name="Herman A."/>
            <person name="Mangelson H."/>
            <person name="Liachko I."/>
            <person name="Sullivan S."/>
            <person name="Sone E.D."/>
            <person name="Koren S."/>
            <person name="Silverstein K.A.T."/>
            <person name="Beckman K.B."/>
            <person name="Gohl D.M."/>
        </authorList>
    </citation>
    <scope>NUCLEOTIDE SEQUENCE</scope>
    <source>
        <strain evidence="1">Duluth1</strain>
        <tissue evidence="1">Whole animal</tissue>
    </source>
</reference>